<protein>
    <recommendedName>
        <fullName evidence="4">DUF1345 domain-containing protein</fullName>
    </recommendedName>
</protein>
<proteinExistence type="predicted"/>
<accession>A0A916TGN5</accession>
<feature type="transmembrane region" description="Helical" evidence="1">
    <location>
        <begin position="82"/>
        <end position="100"/>
    </location>
</feature>
<keyword evidence="1" id="KW-1133">Transmembrane helix</keyword>
<dbReference type="Proteomes" id="UP000621454">
    <property type="component" value="Unassembled WGS sequence"/>
</dbReference>
<dbReference type="AlphaFoldDB" id="A0A916TGN5"/>
<evidence type="ECO:0008006" key="4">
    <source>
        <dbReference type="Google" id="ProtNLM"/>
    </source>
</evidence>
<sequence length="214" mass="22766">MQMRSVNLLPTTRMMISVVGGIVVGLIVGFLASDGSLGVLAGIAVTGGVFVALGWAALWPMDGDQSRAHARREDFNPAVDELIVVMAAVSVLIVILALVIEGGSHAGRVPAILALLGVFSAWASLHLMYSVRYAYLYFDDDSPGGIDFNSSDTPAFRDFLYFSYNLGMTYQVSDTAVSDPLIRAITLRHCLLSYVFGGVILASMVNLVAGIVTS</sequence>
<evidence type="ECO:0000256" key="1">
    <source>
        <dbReference type="SAM" id="Phobius"/>
    </source>
</evidence>
<dbReference type="InterPro" id="IPR009781">
    <property type="entry name" value="DUF1345"/>
</dbReference>
<gene>
    <name evidence="2" type="ORF">GCM10011489_34290</name>
</gene>
<feature type="transmembrane region" description="Helical" evidence="1">
    <location>
        <begin position="112"/>
        <end position="129"/>
    </location>
</feature>
<feature type="transmembrane region" description="Helical" evidence="1">
    <location>
        <begin position="38"/>
        <end position="61"/>
    </location>
</feature>
<reference evidence="2" key="2">
    <citation type="submission" date="2020-09" db="EMBL/GenBank/DDBJ databases">
        <authorList>
            <person name="Sun Q."/>
            <person name="Zhou Y."/>
        </authorList>
    </citation>
    <scope>NUCLEOTIDE SEQUENCE</scope>
    <source>
        <strain evidence="2">CGMCC 1.12827</strain>
    </source>
</reference>
<dbReference type="Pfam" id="PF07077">
    <property type="entry name" value="DUF1345"/>
    <property type="match status" value="1"/>
</dbReference>
<keyword evidence="1" id="KW-0472">Membrane</keyword>
<evidence type="ECO:0000313" key="3">
    <source>
        <dbReference type="Proteomes" id="UP000621454"/>
    </source>
</evidence>
<keyword evidence="3" id="KW-1185">Reference proteome</keyword>
<evidence type="ECO:0000313" key="2">
    <source>
        <dbReference type="EMBL" id="GGB43905.1"/>
    </source>
</evidence>
<dbReference type="EMBL" id="BMGC01000037">
    <property type="protein sequence ID" value="GGB43905.1"/>
    <property type="molecule type" value="Genomic_DNA"/>
</dbReference>
<name>A0A916TGN5_9ACTN</name>
<organism evidence="2 3">
    <name type="scientific">Gordonia jinhuaensis</name>
    <dbReference type="NCBI Taxonomy" id="1517702"/>
    <lineage>
        <taxon>Bacteria</taxon>
        <taxon>Bacillati</taxon>
        <taxon>Actinomycetota</taxon>
        <taxon>Actinomycetes</taxon>
        <taxon>Mycobacteriales</taxon>
        <taxon>Gordoniaceae</taxon>
        <taxon>Gordonia</taxon>
    </lineage>
</organism>
<keyword evidence="1" id="KW-0812">Transmembrane</keyword>
<feature type="transmembrane region" description="Helical" evidence="1">
    <location>
        <begin position="12"/>
        <end position="32"/>
    </location>
</feature>
<comment type="caution">
    <text evidence="2">The sequence shown here is derived from an EMBL/GenBank/DDBJ whole genome shotgun (WGS) entry which is preliminary data.</text>
</comment>
<reference evidence="2" key="1">
    <citation type="journal article" date="2014" name="Int. J. Syst. Evol. Microbiol.">
        <title>Complete genome sequence of Corynebacterium casei LMG S-19264T (=DSM 44701T), isolated from a smear-ripened cheese.</title>
        <authorList>
            <consortium name="US DOE Joint Genome Institute (JGI-PGF)"/>
            <person name="Walter F."/>
            <person name="Albersmeier A."/>
            <person name="Kalinowski J."/>
            <person name="Ruckert C."/>
        </authorList>
    </citation>
    <scope>NUCLEOTIDE SEQUENCE</scope>
    <source>
        <strain evidence="2">CGMCC 1.12827</strain>
    </source>
</reference>
<feature type="transmembrane region" description="Helical" evidence="1">
    <location>
        <begin position="191"/>
        <end position="212"/>
    </location>
</feature>